<evidence type="ECO:0000313" key="1">
    <source>
        <dbReference type="EMBL" id="RMI29005.1"/>
    </source>
</evidence>
<name>A0A3M2KZN2_9NOCA</name>
<evidence type="ECO:0000313" key="2">
    <source>
        <dbReference type="Proteomes" id="UP000279275"/>
    </source>
</evidence>
<sequence length="161" mass="17907">MTDYLGIYLNDQLAMGVLWRELARRAARNNAGTEAESALNEVAHEISEDVETFRAIMDRTGVRVSRVKSTAAVAAERVGRFKPNGRVFSCSPLSRFTELEILIMGIDAKKQLWSTLRDAAGLGESLPDIDFDGLIERADRQSTMLKPWRETAGRAAFRTSS</sequence>
<dbReference type="Proteomes" id="UP000279275">
    <property type="component" value="Unassembled WGS sequence"/>
</dbReference>
<gene>
    <name evidence="1" type="ORF">EBN03_28155</name>
</gene>
<dbReference type="AlphaFoldDB" id="A0A3M2KZN2"/>
<dbReference type="EMBL" id="RFFH01000017">
    <property type="protein sequence ID" value="RMI29005.1"/>
    <property type="molecule type" value="Genomic_DNA"/>
</dbReference>
<dbReference type="RefSeq" id="WP_122191169.1">
    <property type="nucleotide sequence ID" value="NZ_RFFH01000017.1"/>
</dbReference>
<protein>
    <submittedName>
        <fullName evidence="1">Uncharacterized protein</fullName>
    </submittedName>
</protein>
<comment type="caution">
    <text evidence="1">The sequence shown here is derived from an EMBL/GenBank/DDBJ whole genome shotgun (WGS) entry which is preliminary data.</text>
</comment>
<accession>A0A3M2KZN2</accession>
<keyword evidence="2" id="KW-1185">Reference proteome</keyword>
<organism evidence="1 2">
    <name type="scientific">Nocardia stercoris</name>
    <dbReference type="NCBI Taxonomy" id="2483361"/>
    <lineage>
        <taxon>Bacteria</taxon>
        <taxon>Bacillati</taxon>
        <taxon>Actinomycetota</taxon>
        <taxon>Actinomycetes</taxon>
        <taxon>Mycobacteriales</taxon>
        <taxon>Nocardiaceae</taxon>
        <taxon>Nocardia</taxon>
    </lineage>
</organism>
<proteinExistence type="predicted"/>
<reference evidence="1 2" key="1">
    <citation type="submission" date="2018-10" db="EMBL/GenBank/DDBJ databases">
        <title>Isolation from cow dung.</title>
        <authorList>
            <person name="Ling L."/>
        </authorList>
    </citation>
    <scope>NUCLEOTIDE SEQUENCE [LARGE SCALE GENOMIC DNA]</scope>
    <source>
        <strain evidence="1 2">NEAU-LL90</strain>
    </source>
</reference>
<dbReference type="OrthoDB" id="5504890at2"/>